<evidence type="ECO:0000313" key="2">
    <source>
        <dbReference type="Proteomes" id="UP000886998"/>
    </source>
</evidence>
<comment type="caution">
    <text evidence="1">The sequence shown here is derived from an EMBL/GenBank/DDBJ whole genome shotgun (WGS) entry which is preliminary data.</text>
</comment>
<proteinExistence type="predicted"/>
<protein>
    <submittedName>
        <fullName evidence="1">Uncharacterized protein</fullName>
    </submittedName>
</protein>
<evidence type="ECO:0000313" key="1">
    <source>
        <dbReference type="EMBL" id="GFY57775.1"/>
    </source>
</evidence>
<name>A0A8X6XSB7_9ARAC</name>
<accession>A0A8X6XSB7</accession>
<dbReference type="AlphaFoldDB" id="A0A8X6XSB7"/>
<reference evidence="1" key="1">
    <citation type="submission" date="2020-08" db="EMBL/GenBank/DDBJ databases">
        <title>Multicomponent nature underlies the extraordinary mechanical properties of spider dragline silk.</title>
        <authorList>
            <person name="Kono N."/>
            <person name="Nakamura H."/>
            <person name="Mori M."/>
            <person name="Yoshida Y."/>
            <person name="Ohtoshi R."/>
            <person name="Malay A.D."/>
            <person name="Moran D.A.P."/>
            <person name="Tomita M."/>
            <person name="Numata K."/>
            <person name="Arakawa K."/>
        </authorList>
    </citation>
    <scope>NUCLEOTIDE SEQUENCE</scope>
</reference>
<sequence>MEDNTSSEKKIKQYFTSDAWTALSEYEKRRYENVQRNYEFLKASGYGYMMFISNHSDYLDLFCAVNQKSVETS</sequence>
<dbReference type="EMBL" id="BMAV01011728">
    <property type="protein sequence ID" value="GFY57775.1"/>
    <property type="molecule type" value="Genomic_DNA"/>
</dbReference>
<organism evidence="1 2">
    <name type="scientific">Trichonephila inaurata madagascariensis</name>
    <dbReference type="NCBI Taxonomy" id="2747483"/>
    <lineage>
        <taxon>Eukaryota</taxon>
        <taxon>Metazoa</taxon>
        <taxon>Ecdysozoa</taxon>
        <taxon>Arthropoda</taxon>
        <taxon>Chelicerata</taxon>
        <taxon>Arachnida</taxon>
        <taxon>Araneae</taxon>
        <taxon>Araneomorphae</taxon>
        <taxon>Entelegynae</taxon>
        <taxon>Araneoidea</taxon>
        <taxon>Nephilidae</taxon>
        <taxon>Trichonephila</taxon>
        <taxon>Trichonephila inaurata</taxon>
    </lineage>
</organism>
<keyword evidence="2" id="KW-1185">Reference proteome</keyword>
<gene>
    <name evidence="1" type="ORF">TNIN_193351</name>
</gene>
<dbReference type="OrthoDB" id="6451557at2759"/>
<dbReference type="Proteomes" id="UP000886998">
    <property type="component" value="Unassembled WGS sequence"/>
</dbReference>